<dbReference type="InterPro" id="IPR035906">
    <property type="entry name" value="MetI-like_sf"/>
</dbReference>
<evidence type="ECO:0000256" key="7">
    <source>
        <dbReference type="RuleBase" id="RU363032"/>
    </source>
</evidence>
<evidence type="ECO:0000256" key="1">
    <source>
        <dbReference type="ARBA" id="ARBA00004651"/>
    </source>
</evidence>
<dbReference type="PANTHER" id="PTHR43386">
    <property type="entry name" value="OLIGOPEPTIDE TRANSPORT SYSTEM PERMEASE PROTEIN APPC"/>
    <property type="match status" value="1"/>
</dbReference>
<keyword evidence="4 7" id="KW-0812">Transmembrane</keyword>
<evidence type="ECO:0000256" key="5">
    <source>
        <dbReference type="ARBA" id="ARBA00022989"/>
    </source>
</evidence>
<evidence type="ECO:0000313" key="9">
    <source>
        <dbReference type="EMBL" id="SEP44546.1"/>
    </source>
</evidence>
<feature type="domain" description="ABC transmembrane type-1" evidence="8">
    <location>
        <begin position="88"/>
        <end position="273"/>
    </location>
</feature>
<evidence type="ECO:0000313" key="10">
    <source>
        <dbReference type="Proteomes" id="UP000198582"/>
    </source>
</evidence>
<keyword evidence="5 7" id="KW-1133">Transmembrane helix</keyword>
<evidence type="ECO:0000256" key="3">
    <source>
        <dbReference type="ARBA" id="ARBA00022475"/>
    </source>
</evidence>
<reference evidence="9 10" key="1">
    <citation type="submission" date="2016-10" db="EMBL/GenBank/DDBJ databases">
        <authorList>
            <person name="de Groot N.N."/>
        </authorList>
    </citation>
    <scope>NUCLEOTIDE SEQUENCE [LARGE SCALE GENOMIC DNA]</scope>
    <source>
        <strain evidence="9 10">DSM 44993</strain>
    </source>
</reference>
<evidence type="ECO:0000259" key="8">
    <source>
        <dbReference type="PROSITE" id="PS50928"/>
    </source>
</evidence>
<name>A0A1H8XXI8_9PSEU</name>
<dbReference type="SUPFAM" id="SSF161098">
    <property type="entry name" value="MetI-like"/>
    <property type="match status" value="1"/>
</dbReference>
<dbReference type="EMBL" id="FOEF01000009">
    <property type="protein sequence ID" value="SEP44546.1"/>
    <property type="molecule type" value="Genomic_DNA"/>
</dbReference>
<dbReference type="Pfam" id="PF00528">
    <property type="entry name" value="BPD_transp_1"/>
    <property type="match status" value="1"/>
</dbReference>
<dbReference type="Proteomes" id="UP000198582">
    <property type="component" value="Unassembled WGS sequence"/>
</dbReference>
<dbReference type="STRING" id="394193.SAMN04489732_109251"/>
<protein>
    <submittedName>
        <fullName evidence="9">Peptide/nickel transport system permease protein</fullName>
    </submittedName>
</protein>
<evidence type="ECO:0000256" key="6">
    <source>
        <dbReference type="ARBA" id="ARBA00023136"/>
    </source>
</evidence>
<keyword evidence="10" id="KW-1185">Reference proteome</keyword>
<evidence type="ECO:0000256" key="2">
    <source>
        <dbReference type="ARBA" id="ARBA00022448"/>
    </source>
</evidence>
<dbReference type="InterPro" id="IPR000515">
    <property type="entry name" value="MetI-like"/>
</dbReference>
<dbReference type="PROSITE" id="PS50928">
    <property type="entry name" value="ABC_TM1"/>
    <property type="match status" value="1"/>
</dbReference>
<comment type="similarity">
    <text evidence="7">Belongs to the binding-protein-dependent transport system permease family.</text>
</comment>
<feature type="transmembrane region" description="Helical" evidence="7">
    <location>
        <begin position="256"/>
        <end position="277"/>
    </location>
</feature>
<accession>A0A1H8XXI8</accession>
<keyword evidence="2 7" id="KW-0813">Transport</keyword>
<feature type="transmembrane region" description="Helical" evidence="7">
    <location>
        <begin position="201"/>
        <end position="228"/>
    </location>
</feature>
<dbReference type="PANTHER" id="PTHR43386:SF1">
    <property type="entry name" value="D,D-DIPEPTIDE TRANSPORT SYSTEM PERMEASE PROTEIN DDPC-RELATED"/>
    <property type="match status" value="1"/>
</dbReference>
<feature type="transmembrane region" description="Helical" evidence="7">
    <location>
        <begin position="22"/>
        <end position="41"/>
    </location>
</feature>
<proteinExistence type="inferred from homology"/>
<feature type="transmembrane region" description="Helical" evidence="7">
    <location>
        <begin position="88"/>
        <end position="111"/>
    </location>
</feature>
<dbReference type="GO" id="GO:0055085">
    <property type="term" value="P:transmembrane transport"/>
    <property type="evidence" value="ECO:0007669"/>
    <property type="project" value="InterPro"/>
</dbReference>
<gene>
    <name evidence="9" type="ORF">SAMN04489732_109251</name>
</gene>
<dbReference type="AlphaFoldDB" id="A0A1H8XXI8"/>
<keyword evidence="6 7" id="KW-0472">Membrane</keyword>
<feature type="transmembrane region" description="Helical" evidence="7">
    <location>
        <begin position="123"/>
        <end position="141"/>
    </location>
</feature>
<dbReference type="GO" id="GO:0005886">
    <property type="term" value="C:plasma membrane"/>
    <property type="evidence" value="ECO:0007669"/>
    <property type="project" value="UniProtKB-SubCell"/>
</dbReference>
<dbReference type="Gene3D" id="1.10.3720.10">
    <property type="entry name" value="MetI-like"/>
    <property type="match status" value="1"/>
</dbReference>
<comment type="subcellular location">
    <subcellularLocation>
        <location evidence="1 7">Cell membrane</location>
        <topology evidence="1 7">Multi-pass membrane protein</topology>
    </subcellularLocation>
</comment>
<keyword evidence="3" id="KW-1003">Cell membrane</keyword>
<sequence>MVAVSQVPAGRARSARRNRMPITVRLATGWLFVAVVLAVFGRRLAPFDPGEQNPLLSVSPPSGAHWLGTDQLGSDVLSEVMAGAGTALLGPLCVALGTVLLGGALGLLAGYRGGLIDSLTNRFADLMYALPGLLVIVVVIGVVGGGYWVAVAVLTVLTLPGEIRLCRSATQVQARLPYVEAARTLGLPAARIMRRHILPNIMPTVIATFLLDFVGALVSLSGLSYLGLGAPPGIPDWGALLQTGQNLLTDNPMISLVPGALIALTATSVTLLGDWLYDRYSVGGTRP</sequence>
<dbReference type="InterPro" id="IPR050366">
    <property type="entry name" value="BP-dependent_transpt_permease"/>
</dbReference>
<evidence type="ECO:0000256" key="4">
    <source>
        <dbReference type="ARBA" id="ARBA00022692"/>
    </source>
</evidence>
<organism evidence="9 10">
    <name type="scientific">Amycolatopsis saalfeldensis</name>
    <dbReference type="NCBI Taxonomy" id="394193"/>
    <lineage>
        <taxon>Bacteria</taxon>
        <taxon>Bacillati</taxon>
        <taxon>Actinomycetota</taxon>
        <taxon>Actinomycetes</taxon>
        <taxon>Pseudonocardiales</taxon>
        <taxon>Pseudonocardiaceae</taxon>
        <taxon>Amycolatopsis</taxon>
    </lineage>
</organism>
<dbReference type="CDD" id="cd06261">
    <property type="entry name" value="TM_PBP2"/>
    <property type="match status" value="1"/>
</dbReference>